<feature type="transmembrane region" description="Helical" evidence="10">
    <location>
        <begin position="12"/>
        <end position="33"/>
    </location>
</feature>
<dbReference type="Pfam" id="PF07730">
    <property type="entry name" value="HisKA_3"/>
    <property type="match status" value="1"/>
</dbReference>
<evidence type="ECO:0000313" key="14">
    <source>
        <dbReference type="Proteomes" id="UP000279227"/>
    </source>
</evidence>
<evidence type="ECO:0000313" key="13">
    <source>
        <dbReference type="EMBL" id="VEE10235.1"/>
    </source>
</evidence>
<organism evidence="13 14">
    <name type="scientific">Chryseobacterium gleum</name>
    <name type="common">Flavobacterium gleum</name>
    <dbReference type="NCBI Taxonomy" id="250"/>
    <lineage>
        <taxon>Bacteria</taxon>
        <taxon>Pseudomonadati</taxon>
        <taxon>Bacteroidota</taxon>
        <taxon>Flavobacteriia</taxon>
        <taxon>Flavobacteriales</taxon>
        <taxon>Weeksellaceae</taxon>
        <taxon>Chryseobacterium group</taxon>
        <taxon>Chryseobacterium</taxon>
    </lineage>
</organism>
<evidence type="ECO:0000259" key="11">
    <source>
        <dbReference type="Pfam" id="PF02518"/>
    </source>
</evidence>
<evidence type="ECO:0000256" key="4">
    <source>
        <dbReference type="ARBA" id="ARBA00022679"/>
    </source>
</evidence>
<dbReference type="STRING" id="525257.HMPREF0204_10770"/>
<evidence type="ECO:0000256" key="6">
    <source>
        <dbReference type="ARBA" id="ARBA00022777"/>
    </source>
</evidence>
<evidence type="ECO:0000256" key="2">
    <source>
        <dbReference type="ARBA" id="ARBA00012438"/>
    </source>
</evidence>
<dbReference type="InterPro" id="IPR050482">
    <property type="entry name" value="Sensor_HK_TwoCompSys"/>
</dbReference>
<dbReference type="GO" id="GO:0016020">
    <property type="term" value="C:membrane"/>
    <property type="evidence" value="ECO:0007669"/>
    <property type="project" value="InterPro"/>
</dbReference>
<keyword evidence="10" id="KW-0812">Transmembrane</keyword>
<dbReference type="RefSeq" id="WP_002983288.1">
    <property type="nucleotide sequence ID" value="NZ_CP068486.1"/>
</dbReference>
<name>A0A448B6L5_CHRGE</name>
<evidence type="ECO:0000256" key="8">
    <source>
        <dbReference type="ARBA" id="ARBA00023012"/>
    </source>
</evidence>
<keyword evidence="3" id="KW-0597">Phosphoprotein</keyword>
<keyword evidence="7" id="KW-0067">ATP-binding</keyword>
<sequence length="267" mass="30835">MKQLPDTIRLAYIIAVILLITFVIFIVLIVVLYNKRQLFFIQQQQLKEAEHQNQLLQKELEKQKILEQERERISHDMHDDLGAGISALKLQAEFLKQKAENDDLQSDIEELLKTSEEMNISMREMLWSLNAGNDTLGRFIDYAILYTTNFLKKTKIMVYSESEDIIAETSISTEMRRNLFLCLKEAVNNVYKHSHADTLNLSFLQEKNSFSMKISDNGTGIPDGQKEGNGLRNMKRRMNELSGEFSIIPENHGTCLVFRIAVNTPFV</sequence>
<feature type="domain" description="Histidine kinase/HSP90-like ATPase" evidence="11">
    <location>
        <begin position="177"/>
        <end position="261"/>
    </location>
</feature>
<dbReference type="Gene3D" id="1.20.5.1930">
    <property type="match status" value="1"/>
</dbReference>
<dbReference type="AlphaFoldDB" id="A0A448B6L5"/>
<evidence type="ECO:0000256" key="7">
    <source>
        <dbReference type="ARBA" id="ARBA00022840"/>
    </source>
</evidence>
<evidence type="ECO:0000256" key="5">
    <source>
        <dbReference type="ARBA" id="ARBA00022741"/>
    </source>
</evidence>
<evidence type="ECO:0000259" key="12">
    <source>
        <dbReference type="Pfam" id="PF07730"/>
    </source>
</evidence>
<dbReference type="GO" id="GO:0000155">
    <property type="term" value="F:phosphorelay sensor kinase activity"/>
    <property type="evidence" value="ECO:0007669"/>
    <property type="project" value="InterPro"/>
</dbReference>
<keyword evidence="8" id="KW-0902">Two-component regulatory system</keyword>
<feature type="coiled-coil region" evidence="9">
    <location>
        <begin position="39"/>
        <end position="121"/>
    </location>
</feature>
<dbReference type="InterPro" id="IPR003594">
    <property type="entry name" value="HATPase_dom"/>
</dbReference>
<feature type="domain" description="Signal transduction histidine kinase subgroup 3 dimerisation and phosphoacceptor" evidence="12">
    <location>
        <begin position="69"/>
        <end position="130"/>
    </location>
</feature>
<evidence type="ECO:0000256" key="1">
    <source>
        <dbReference type="ARBA" id="ARBA00000085"/>
    </source>
</evidence>
<evidence type="ECO:0000256" key="10">
    <source>
        <dbReference type="SAM" id="Phobius"/>
    </source>
</evidence>
<keyword evidence="10" id="KW-1133">Transmembrane helix</keyword>
<dbReference type="KEGG" id="cgle:NCTC11432_03816"/>
<dbReference type="SUPFAM" id="SSF55874">
    <property type="entry name" value="ATPase domain of HSP90 chaperone/DNA topoisomerase II/histidine kinase"/>
    <property type="match status" value="1"/>
</dbReference>
<evidence type="ECO:0000256" key="3">
    <source>
        <dbReference type="ARBA" id="ARBA00022553"/>
    </source>
</evidence>
<dbReference type="Pfam" id="PF02518">
    <property type="entry name" value="HATPase_c"/>
    <property type="match status" value="1"/>
</dbReference>
<dbReference type="EMBL" id="LR134289">
    <property type="protein sequence ID" value="VEE10235.1"/>
    <property type="molecule type" value="Genomic_DNA"/>
</dbReference>
<accession>A0A448B6L5</accession>
<keyword evidence="6 13" id="KW-0418">Kinase</keyword>
<dbReference type="InterPro" id="IPR036890">
    <property type="entry name" value="HATPase_C_sf"/>
</dbReference>
<dbReference type="OrthoDB" id="9778366at2"/>
<proteinExistence type="predicted"/>
<keyword evidence="4 13" id="KW-0808">Transferase</keyword>
<dbReference type="CDD" id="cd16917">
    <property type="entry name" value="HATPase_UhpB-NarQ-NarX-like"/>
    <property type="match status" value="1"/>
</dbReference>
<dbReference type="GO" id="GO:0046983">
    <property type="term" value="F:protein dimerization activity"/>
    <property type="evidence" value="ECO:0007669"/>
    <property type="project" value="InterPro"/>
</dbReference>
<keyword evidence="5" id="KW-0547">Nucleotide-binding</keyword>
<dbReference type="EC" id="2.7.13.3" evidence="2"/>
<gene>
    <name evidence="13" type="primary">desK</name>
    <name evidence="13" type="ORF">NCTC11432_03816</name>
</gene>
<dbReference type="PANTHER" id="PTHR24421">
    <property type="entry name" value="NITRATE/NITRITE SENSOR PROTEIN NARX-RELATED"/>
    <property type="match status" value="1"/>
</dbReference>
<dbReference type="Gene3D" id="3.30.565.10">
    <property type="entry name" value="Histidine kinase-like ATPase, C-terminal domain"/>
    <property type="match status" value="1"/>
</dbReference>
<dbReference type="GO" id="GO:0005524">
    <property type="term" value="F:ATP binding"/>
    <property type="evidence" value="ECO:0007669"/>
    <property type="project" value="UniProtKB-KW"/>
</dbReference>
<protein>
    <recommendedName>
        <fullName evidence="2">histidine kinase</fullName>
        <ecNumber evidence="2">2.7.13.3</ecNumber>
    </recommendedName>
</protein>
<dbReference type="Proteomes" id="UP000279227">
    <property type="component" value="Chromosome"/>
</dbReference>
<comment type="catalytic activity">
    <reaction evidence="1">
        <text>ATP + protein L-histidine = ADP + protein N-phospho-L-histidine.</text>
        <dbReference type="EC" id="2.7.13.3"/>
    </reaction>
</comment>
<reference evidence="13 14" key="1">
    <citation type="submission" date="2018-12" db="EMBL/GenBank/DDBJ databases">
        <authorList>
            <consortium name="Pathogen Informatics"/>
        </authorList>
    </citation>
    <scope>NUCLEOTIDE SEQUENCE [LARGE SCALE GENOMIC DNA]</scope>
    <source>
        <strain evidence="13 14">NCTC11432</strain>
    </source>
</reference>
<keyword evidence="9" id="KW-0175">Coiled coil</keyword>
<dbReference type="InterPro" id="IPR011712">
    <property type="entry name" value="Sig_transdc_His_kin_sub3_dim/P"/>
</dbReference>
<keyword evidence="10" id="KW-0472">Membrane</keyword>
<evidence type="ECO:0000256" key="9">
    <source>
        <dbReference type="SAM" id="Coils"/>
    </source>
</evidence>
<dbReference type="GeneID" id="93019130"/>
<dbReference type="PANTHER" id="PTHR24421:SF10">
    <property type="entry name" value="NITRATE_NITRITE SENSOR PROTEIN NARQ"/>
    <property type="match status" value="1"/>
</dbReference>